<evidence type="ECO:0000256" key="8">
    <source>
        <dbReference type="ARBA" id="ARBA00023125"/>
    </source>
</evidence>
<evidence type="ECO:0000259" key="13">
    <source>
        <dbReference type="PROSITE" id="PS50157"/>
    </source>
</evidence>
<dbReference type="InterPro" id="IPR036236">
    <property type="entry name" value="Znf_C2H2_sf"/>
</dbReference>
<keyword evidence="3" id="KW-0479">Metal-binding</keyword>
<feature type="domain" description="C2H2-type" evidence="13">
    <location>
        <begin position="183"/>
        <end position="210"/>
    </location>
</feature>
<feature type="domain" description="C2H2-type" evidence="13">
    <location>
        <begin position="211"/>
        <end position="238"/>
    </location>
</feature>
<sequence>MTEDDGEDWGWSETDKDFNPDDHLQPVTDGETSHTESETDNSNDWEDTKKSQSGLDPLQNKEGYNNAKTSSCFSDCDTYPDQKTQLQNCKDVRVGEERFGGSVCGESLDIEKNVSADGIRLTKRKGVSCCFCQKKFTKPAGLVRHMRIHTGEKPFSCSVCGKSFTQKSHLYQHEKIHTEEKYFSCSICNARFHWKTNLVVHMRLHTGERPFCCSDCGRSFTQKSSLDRHLKVHTGEKPFSCSVCKASFWRKTPLVVHMRIHTGEKPFSCSVCGKRFSQRRGLTRHAVAHAEEKPLGFNVCD</sequence>
<keyword evidence="6" id="KW-0862">Zinc</keyword>
<evidence type="ECO:0000256" key="2">
    <source>
        <dbReference type="ARBA" id="ARBA00006991"/>
    </source>
</evidence>
<dbReference type="GO" id="GO:0000977">
    <property type="term" value="F:RNA polymerase II transcription regulatory region sequence-specific DNA binding"/>
    <property type="evidence" value="ECO:0007669"/>
    <property type="project" value="TreeGrafter"/>
</dbReference>
<keyword evidence="5 11" id="KW-0863">Zinc-finger</keyword>
<feature type="domain" description="C2H2-type" evidence="13">
    <location>
        <begin position="155"/>
        <end position="182"/>
    </location>
</feature>
<evidence type="ECO:0000256" key="6">
    <source>
        <dbReference type="ARBA" id="ARBA00022833"/>
    </source>
</evidence>
<dbReference type="GO" id="GO:0005634">
    <property type="term" value="C:nucleus"/>
    <property type="evidence" value="ECO:0007669"/>
    <property type="project" value="UniProtKB-SubCell"/>
</dbReference>
<dbReference type="PANTHER" id="PTHR14196:SF12">
    <property type="entry name" value="ZINC FINGER PROTEIN 208-LIKE"/>
    <property type="match status" value="1"/>
</dbReference>
<accession>A0AAV1HAX7</accession>
<dbReference type="AlphaFoldDB" id="A0AAV1HAX7"/>
<dbReference type="FunFam" id="3.30.160.60:FF:002716">
    <property type="entry name" value="Zinc finger protein 212"/>
    <property type="match status" value="1"/>
</dbReference>
<feature type="compositionally biased region" description="Acidic residues" evidence="12">
    <location>
        <begin position="1"/>
        <end position="10"/>
    </location>
</feature>
<dbReference type="FunFam" id="3.30.160.60:FF:001270">
    <property type="entry name" value="zinc finger protein 583 isoform X1"/>
    <property type="match status" value="1"/>
</dbReference>
<dbReference type="GO" id="GO:0000981">
    <property type="term" value="F:DNA-binding transcription factor activity, RNA polymerase II-specific"/>
    <property type="evidence" value="ECO:0007669"/>
    <property type="project" value="TreeGrafter"/>
</dbReference>
<protein>
    <submittedName>
        <fullName evidence="14">Zinc finger protein 84-like</fullName>
    </submittedName>
</protein>
<feature type="compositionally biased region" description="Basic and acidic residues" evidence="12">
    <location>
        <begin position="13"/>
        <end position="24"/>
    </location>
</feature>
<keyword evidence="15" id="KW-1185">Reference proteome</keyword>
<evidence type="ECO:0000256" key="10">
    <source>
        <dbReference type="ARBA" id="ARBA00023242"/>
    </source>
</evidence>
<evidence type="ECO:0000256" key="9">
    <source>
        <dbReference type="ARBA" id="ARBA00023163"/>
    </source>
</evidence>
<evidence type="ECO:0000256" key="3">
    <source>
        <dbReference type="ARBA" id="ARBA00022723"/>
    </source>
</evidence>
<feature type="domain" description="C2H2-type" evidence="13">
    <location>
        <begin position="267"/>
        <end position="294"/>
    </location>
</feature>
<dbReference type="Pfam" id="PF00096">
    <property type="entry name" value="zf-C2H2"/>
    <property type="match status" value="2"/>
</dbReference>
<keyword evidence="4" id="KW-0677">Repeat</keyword>
<evidence type="ECO:0000256" key="5">
    <source>
        <dbReference type="ARBA" id="ARBA00022771"/>
    </source>
</evidence>
<reference evidence="14" key="1">
    <citation type="submission" date="2023-08" db="EMBL/GenBank/DDBJ databases">
        <authorList>
            <person name="Alioto T."/>
            <person name="Alioto T."/>
            <person name="Gomez Garrido J."/>
        </authorList>
    </citation>
    <scope>NUCLEOTIDE SEQUENCE</scope>
</reference>
<evidence type="ECO:0000256" key="12">
    <source>
        <dbReference type="SAM" id="MobiDB-lite"/>
    </source>
</evidence>
<dbReference type="PROSITE" id="PS50157">
    <property type="entry name" value="ZINC_FINGER_C2H2_2"/>
    <property type="match status" value="6"/>
</dbReference>
<evidence type="ECO:0000256" key="4">
    <source>
        <dbReference type="ARBA" id="ARBA00022737"/>
    </source>
</evidence>
<dbReference type="PANTHER" id="PTHR14196">
    <property type="entry name" value="ODD-SKIPPED - RELATED"/>
    <property type="match status" value="1"/>
</dbReference>
<feature type="region of interest" description="Disordered" evidence="12">
    <location>
        <begin position="1"/>
        <end position="63"/>
    </location>
</feature>
<keyword evidence="10" id="KW-0539">Nucleus</keyword>
<dbReference type="FunFam" id="3.30.160.60:FF:000646">
    <property type="entry name" value="Myeloid zinc finger 1"/>
    <property type="match status" value="1"/>
</dbReference>
<keyword evidence="7" id="KW-0805">Transcription regulation</keyword>
<dbReference type="PROSITE" id="PS00028">
    <property type="entry name" value="ZINC_FINGER_C2H2_1"/>
    <property type="match status" value="6"/>
</dbReference>
<dbReference type="Gene3D" id="3.30.160.60">
    <property type="entry name" value="Classic Zinc Finger"/>
    <property type="match status" value="6"/>
</dbReference>
<keyword evidence="9" id="KW-0804">Transcription</keyword>
<evidence type="ECO:0000256" key="7">
    <source>
        <dbReference type="ARBA" id="ARBA00023015"/>
    </source>
</evidence>
<keyword evidence="8" id="KW-0238">DNA-binding</keyword>
<dbReference type="InterPro" id="IPR013087">
    <property type="entry name" value="Znf_C2H2_type"/>
</dbReference>
<name>A0AAV1HAX7_XYRNO</name>
<gene>
    <name evidence="14" type="ORF">XNOV1_A027070</name>
</gene>
<dbReference type="FunFam" id="3.30.160.60:FF:001480">
    <property type="entry name" value="Si:cabz01071911.3"/>
    <property type="match status" value="1"/>
</dbReference>
<dbReference type="Pfam" id="PF13465">
    <property type="entry name" value="zf-H2C2_2"/>
    <property type="match status" value="1"/>
</dbReference>
<comment type="similarity">
    <text evidence="2">Belongs to the krueppel C2H2-type zinc-finger protein family.</text>
</comment>
<dbReference type="GO" id="GO:0008270">
    <property type="term" value="F:zinc ion binding"/>
    <property type="evidence" value="ECO:0007669"/>
    <property type="project" value="UniProtKB-KW"/>
</dbReference>
<evidence type="ECO:0000256" key="11">
    <source>
        <dbReference type="PROSITE-ProRule" id="PRU00042"/>
    </source>
</evidence>
<comment type="subcellular location">
    <subcellularLocation>
        <location evidence="1">Nucleus</location>
    </subcellularLocation>
</comment>
<organism evidence="14 15">
    <name type="scientific">Xyrichtys novacula</name>
    <name type="common">Pearly razorfish</name>
    <name type="synonym">Hemipteronotus novacula</name>
    <dbReference type="NCBI Taxonomy" id="13765"/>
    <lineage>
        <taxon>Eukaryota</taxon>
        <taxon>Metazoa</taxon>
        <taxon>Chordata</taxon>
        <taxon>Craniata</taxon>
        <taxon>Vertebrata</taxon>
        <taxon>Euteleostomi</taxon>
        <taxon>Actinopterygii</taxon>
        <taxon>Neopterygii</taxon>
        <taxon>Teleostei</taxon>
        <taxon>Neoteleostei</taxon>
        <taxon>Acanthomorphata</taxon>
        <taxon>Eupercaria</taxon>
        <taxon>Labriformes</taxon>
        <taxon>Labridae</taxon>
        <taxon>Xyrichtys</taxon>
    </lineage>
</organism>
<evidence type="ECO:0000313" key="15">
    <source>
        <dbReference type="Proteomes" id="UP001178508"/>
    </source>
</evidence>
<dbReference type="SMART" id="SM00355">
    <property type="entry name" value="ZnF_C2H2"/>
    <property type="match status" value="6"/>
</dbReference>
<feature type="domain" description="C2H2-type" evidence="13">
    <location>
        <begin position="127"/>
        <end position="154"/>
    </location>
</feature>
<dbReference type="FunFam" id="3.30.160.60:FF:001155">
    <property type="entry name" value="Zinc finger 30C"/>
    <property type="match status" value="1"/>
</dbReference>
<dbReference type="InterPro" id="IPR050717">
    <property type="entry name" value="C2H2-ZF_Transcription_Reg"/>
</dbReference>
<feature type="domain" description="C2H2-type" evidence="13">
    <location>
        <begin position="239"/>
        <end position="266"/>
    </location>
</feature>
<dbReference type="Proteomes" id="UP001178508">
    <property type="component" value="Chromosome 21"/>
</dbReference>
<evidence type="ECO:0000313" key="14">
    <source>
        <dbReference type="EMBL" id="CAJ1082815.1"/>
    </source>
</evidence>
<proteinExistence type="inferred from homology"/>
<dbReference type="EMBL" id="OY660884">
    <property type="protein sequence ID" value="CAJ1082815.1"/>
    <property type="molecule type" value="Genomic_DNA"/>
</dbReference>
<dbReference type="SUPFAM" id="SSF57667">
    <property type="entry name" value="beta-beta-alpha zinc fingers"/>
    <property type="match status" value="3"/>
</dbReference>
<evidence type="ECO:0000256" key="1">
    <source>
        <dbReference type="ARBA" id="ARBA00004123"/>
    </source>
</evidence>